<protein>
    <submittedName>
        <fullName evidence="2">Uncharacterized protein</fullName>
    </submittedName>
</protein>
<dbReference type="AlphaFoldDB" id="X1MAS4"/>
<accession>X1MAS4</accession>
<proteinExistence type="predicted"/>
<name>X1MAS4_9ZZZZ</name>
<sequence>YNSFQMSVDWKSRFKKTFKTRLVIAGLIFTVVGWFLLGVMLFGRFFEEELLEIEDKKAGNFDILSFIKKVVTSFSFLKVLLTSPLKYNNLNIGLKLN</sequence>
<dbReference type="EMBL" id="BARV01004075">
    <property type="protein sequence ID" value="GAI15191.1"/>
    <property type="molecule type" value="Genomic_DNA"/>
</dbReference>
<keyword evidence="1" id="KW-0472">Membrane</keyword>
<feature type="transmembrane region" description="Helical" evidence="1">
    <location>
        <begin position="21"/>
        <end position="43"/>
    </location>
</feature>
<feature type="non-terminal residue" evidence="2">
    <location>
        <position position="1"/>
    </location>
</feature>
<organism evidence="2">
    <name type="scientific">marine sediment metagenome</name>
    <dbReference type="NCBI Taxonomy" id="412755"/>
    <lineage>
        <taxon>unclassified sequences</taxon>
        <taxon>metagenomes</taxon>
        <taxon>ecological metagenomes</taxon>
    </lineage>
</organism>
<evidence type="ECO:0000313" key="2">
    <source>
        <dbReference type="EMBL" id="GAI15191.1"/>
    </source>
</evidence>
<reference evidence="2" key="1">
    <citation type="journal article" date="2014" name="Front. Microbiol.">
        <title>High frequency of phylogenetically diverse reductive dehalogenase-homologous genes in deep subseafloor sedimentary metagenomes.</title>
        <authorList>
            <person name="Kawai M."/>
            <person name="Futagami T."/>
            <person name="Toyoda A."/>
            <person name="Takaki Y."/>
            <person name="Nishi S."/>
            <person name="Hori S."/>
            <person name="Arai W."/>
            <person name="Tsubouchi T."/>
            <person name="Morono Y."/>
            <person name="Uchiyama I."/>
            <person name="Ito T."/>
            <person name="Fujiyama A."/>
            <person name="Inagaki F."/>
            <person name="Takami H."/>
        </authorList>
    </citation>
    <scope>NUCLEOTIDE SEQUENCE</scope>
    <source>
        <strain evidence="2">Expedition CK06-06</strain>
    </source>
</reference>
<comment type="caution">
    <text evidence="2">The sequence shown here is derived from an EMBL/GenBank/DDBJ whole genome shotgun (WGS) entry which is preliminary data.</text>
</comment>
<evidence type="ECO:0000256" key="1">
    <source>
        <dbReference type="SAM" id="Phobius"/>
    </source>
</evidence>
<keyword evidence="1" id="KW-0812">Transmembrane</keyword>
<gene>
    <name evidence="2" type="ORF">S06H3_09308</name>
</gene>
<keyword evidence="1" id="KW-1133">Transmembrane helix</keyword>